<keyword evidence="4" id="KW-0274">FAD</keyword>
<evidence type="ECO:0000256" key="7">
    <source>
        <dbReference type="SAM" id="Phobius"/>
    </source>
</evidence>
<dbReference type="PANTHER" id="PTHR47356">
    <property type="entry name" value="FAD-DEPENDENT MONOOXYGENASE ASQG-RELATED"/>
    <property type="match status" value="1"/>
</dbReference>
<dbReference type="PANTHER" id="PTHR47356:SF2">
    <property type="entry name" value="FAD-BINDING DOMAIN-CONTAINING PROTEIN-RELATED"/>
    <property type="match status" value="1"/>
</dbReference>
<gene>
    <name evidence="9" type="ORF">ColLi_00340</name>
</gene>
<accession>A0AA37LMZ7</accession>
<dbReference type="Proteomes" id="UP001055172">
    <property type="component" value="Unassembled WGS sequence"/>
</dbReference>
<dbReference type="InterPro" id="IPR002938">
    <property type="entry name" value="FAD-bd"/>
</dbReference>
<reference evidence="9 10" key="1">
    <citation type="submission" date="2021-07" db="EMBL/GenBank/DDBJ databases">
        <title>Genome data of Colletotrichum spaethianum.</title>
        <authorList>
            <person name="Utami Y.D."/>
            <person name="Hiruma K."/>
        </authorList>
    </citation>
    <scope>NUCLEOTIDE SEQUENCE [LARGE SCALE GENOMIC DNA]</scope>
    <source>
        <strain evidence="9 10">MAFF 242679</strain>
    </source>
</reference>
<dbReference type="SUPFAM" id="SSF51905">
    <property type="entry name" value="FAD/NAD(P)-binding domain"/>
    <property type="match status" value="1"/>
</dbReference>
<sequence length="536" mass="59250">MRMKEKYVGDAIPKFTSDDQAKMAKLHEYDLILPGVKFGDVHRRMIAGICTPLAEVVFKKWHSRRLMLIGDSAHKFEPLSGQGGNNAIETAAAFTNALNRVLKANPNRRLSSDEITEIFKSTQQVREPRVSRLVKTSHDQQNIEANQAPIQTAIASQFIKLLSEEAKLAQFDEVVLDAISLDMLPIPNRPRRIAWHDECHRRPVSRGWLTVFLVFIFLGISFIGVNLLWGAGFANGTFDLLDVTYRSGRHYNGDLAIQAFTGSGAIDEFFGPIVALFYPAATSSSTSPASLTMYYLLFTVFALVPLVLVEGYRRRSRLTLVACAGVWATVSVILGAGMAFPIFFAVECLSSHFSTHFIPTTRAIPKHVADYLFIGVILGYAVPTLSIFLVDDSVVKQLAILLFQFTSILIIGVVKACACLDGTAFQKQTDDQKEPLTIDDDTRDLPGLKNFYKRMLGAELFIQANVVVLCLSMVVWGSVAIFDVYRTGLSNVKPLEGIALFLVGSVLFGPGAASHALWAWRETLMAKTSFGRVNEV</sequence>
<dbReference type="EMBL" id="BPPX01000001">
    <property type="protein sequence ID" value="GJC77502.1"/>
    <property type="molecule type" value="Genomic_DNA"/>
</dbReference>
<organism evidence="9 10">
    <name type="scientific">Colletotrichum liriopes</name>
    <dbReference type="NCBI Taxonomy" id="708192"/>
    <lineage>
        <taxon>Eukaryota</taxon>
        <taxon>Fungi</taxon>
        <taxon>Dikarya</taxon>
        <taxon>Ascomycota</taxon>
        <taxon>Pezizomycotina</taxon>
        <taxon>Sordariomycetes</taxon>
        <taxon>Hypocreomycetidae</taxon>
        <taxon>Glomerellales</taxon>
        <taxon>Glomerellaceae</taxon>
        <taxon>Colletotrichum</taxon>
        <taxon>Colletotrichum spaethianum species complex</taxon>
    </lineage>
</organism>
<feature type="transmembrane region" description="Helical" evidence="7">
    <location>
        <begin position="497"/>
        <end position="520"/>
    </location>
</feature>
<keyword evidence="5" id="KW-0560">Oxidoreductase</keyword>
<feature type="transmembrane region" description="Helical" evidence="7">
    <location>
        <begin position="321"/>
        <end position="344"/>
    </location>
</feature>
<comment type="caution">
    <text evidence="9">The sequence shown here is derived from an EMBL/GenBank/DDBJ whole genome shotgun (WGS) entry which is preliminary data.</text>
</comment>
<comment type="cofactor">
    <cofactor evidence="1">
        <name>FAD</name>
        <dbReference type="ChEBI" id="CHEBI:57692"/>
    </cofactor>
</comment>
<dbReference type="GO" id="GO:0071949">
    <property type="term" value="F:FAD binding"/>
    <property type="evidence" value="ECO:0007669"/>
    <property type="project" value="InterPro"/>
</dbReference>
<keyword evidence="3" id="KW-0285">Flavoprotein</keyword>
<dbReference type="InterPro" id="IPR036188">
    <property type="entry name" value="FAD/NAD-bd_sf"/>
</dbReference>
<dbReference type="Pfam" id="PF01494">
    <property type="entry name" value="FAD_binding_3"/>
    <property type="match status" value="1"/>
</dbReference>
<evidence type="ECO:0000313" key="10">
    <source>
        <dbReference type="Proteomes" id="UP001055172"/>
    </source>
</evidence>
<keyword evidence="6 9" id="KW-0503">Monooxygenase</keyword>
<feature type="transmembrane region" description="Helical" evidence="7">
    <location>
        <begin position="292"/>
        <end position="309"/>
    </location>
</feature>
<feature type="domain" description="FAD-binding" evidence="8">
    <location>
        <begin position="52"/>
        <end position="107"/>
    </location>
</feature>
<feature type="transmembrane region" description="Helical" evidence="7">
    <location>
        <begin position="402"/>
        <end position="425"/>
    </location>
</feature>
<feature type="transmembrane region" description="Helical" evidence="7">
    <location>
        <begin position="371"/>
        <end position="390"/>
    </location>
</feature>
<evidence type="ECO:0000256" key="6">
    <source>
        <dbReference type="ARBA" id="ARBA00023033"/>
    </source>
</evidence>
<proteinExistence type="inferred from homology"/>
<feature type="transmembrane region" description="Helical" evidence="7">
    <location>
        <begin position="460"/>
        <end position="485"/>
    </location>
</feature>
<dbReference type="InterPro" id="IPR050562">
    <property type="entry name" value="FAD_mOase_fung"/>
</dbReference>
<protein>
    <submittedName>
        <fullName evidence="9">FAD-dependent monooxygenase ctvC</fullName>
    </submittedName>
</protein>
<dbReference type="GO" id="GO:0004497">
    <property type="term" value="F:monooxygenase activity"/>
    <property type="evidence" value="ECO:0007669"/>
    <property type="project" value="UniProtKB-KW"/>
</dbReference>
<evidence type="ECO:0000259" key="8">
    <source>
        <dbReference type="Pfam" id="PF01494"/>
    </source>
</evidence>
<comment type="similarity">
    <text evidence="2">Belongs to the paxM FAD-dependent monooxygenase family.</text>
</comment>
<evidence type="ECO:0000256" key="5">
    <source>
        <dbReference type="ARBA" id="ARBA00023002"/>
    </source>
</evidence>
<evidence type="ECO:0000256" key="2">
    <source>
        <dbReference type="ARBA" id="ARBA00007992"/>
    </source>
</evidence>
<evidence type="ECO:0000256" key="1">
    <source>
        <dbReference type="ARBA" id="ARBA00001974"/>
    </source>
</evidence>
<keyword evidence="7" id="KW-0812">Transmembrane</keyword>
<evidence type="ECO:0000313" key="9">
    <source>
        <dbReference type="EMBL" id="GJC77502.1"/>
    </source>
</evidence>
<dbReference type="Gene3D" id="3.50.50.60">
    <property type="entry name" value="FAD/NAD(P)-binding domain"/>
    <property type="match status" value="1"/>
</dbReference>
<evidence type="ECO:0000256" key="3">
    <source>
        <dbReference type="ARBA" id="ARBA00022630"/>
    </source>
</evidence>
<keyword evidence="7" id="KW-0472">Membrane</keyword>
<name>A0AA37LMZ7_9PEZI</name>
<feature type="transmembrane region" description="Helical" evidence="7">
    <location>
        <begin position="208"/>
        <end position="229"/>
    </location>
</feature>
<keyword evidence="10" id="KW-1185">Reference proteome</keyword>
<evidence type="ECO:0000256" key="4">
    <source>
        <dbReference type="ARBA" id="ARBA00022827"/>
    </source>
</evidence>
<keyword evidence="7" id="KW-1133">Transmembrane helix</keyword>
<dbReference type="AlphaFoldDB" id="A0AA37LMZ7"/>